<dbReference type="Proteomes" id="UP000321424">
    <property type="component" value="Unassembled WGS sequence"/>
</dbReference>
<dbReference type="InterPro" id="IPR011763">
    <property type="entry name" value="COA_CT_C"/>
</dbReference>
<accession>A0A511MFX8</accession>
<dbReference type="Pfam" id="PF01039">
    <property type="entry name" value="Carboxyl_trans"/>
    <property type="match status" value="1"/>
</dbReference>
<dbReference type="SUPFAM" id="SSF52096">
    <property type="entry name" value="ClpP/crotonase"/>
    <property type="match status" value="2"/>
</dbReference>
<evidence type="ECO:0000313" key="4">
    <source>
        <dbReference type="EMBL" id="GEM38796.1"/>
    </source>
</evidence>
<gene>
    <name evidence="4" type="ORF">NN4_33150</name>
</gene>
<name>A0A511MFX8_9NOCA</name>
<organism evidence="4 5">
    <name type="scientific">Nocardia ninae NBRC 108245</name>
    <dbReference type="NCBI Taxonomy" id="1210091"/>
    <lineage>
        <taxon>Bacteria</taxon>
        <taxon>Bacillati</taxon>
        <taxon>Actinomycetota</taxon>
        <taxon>Actinomycetes</taxon>
        <taxon>Mycobacteriales</taxon>
        <taxon>Nocardiaceae</taxon>
        <taxon>Nocardia</taxon>
    </lineage>
</organism>
<dbReference type="EMBL" id="BJXA01000019">
    <property type="protein sequence ID" value="GEM38796.1"/>
    <property type="molecule type" value="Genomic_DNA"/>
</dbReference>
<reference evidence="4 5" key="1">
    <citation type="submission" date="2019-07" db="EMBL/GenBank/DDBJ databases">
        <title>Whole genome shotgun sequence of Nocardia ninae NBRC 108245.</title>
        <authorList>
            <person name="Hosoyama A."/>
            <person name="Uohara A."/>
            <person name="Ohji S."/>
            <person name="Ichikawa N."/>
        </authorList>
    </citation>
    <scope>NUCLEOTIDE SEQUENCE [LARGE SCALE GENOMIC DNA]</scope>
    <source>
        <strain evidence="4 5">NBRC 108245</strain>
    </source>
</reference>
<comment type="similarity">
    <text evidence="1">Belongs to the AccD/PCCB family.</text>
</comment>
<dbReference type="InterPro" id="IPR034733">
    <property type="entry name" value="AcCoA_carboxyl_beta"/>
</dbReference>
<dbReference type="FunFam" id="3.90.226.10:FF:000016">
    <property type="entry name" value="Propionyl-CoA carboxylase, beta subunit"/>
    <property type="match status" value="1"/>
</dbReference>
<evidence type="ECO:0000313" key="5">
    <source>
        <dbReference type="Proteomes" id="UP000321424"/>
    </source>
</evidence>
<evidence type="ECO:0000256" key="1">
    <source>
        <dbReference type="ARBA" id="ARBA00006102"/>
    </source>
</evidence>
<dbReference type="PANTHER" id="PTHR43842">
    <property type="entry name" value="PROPIONYL-COA CARBOXYLASE BETA CHAIN"/>
    <property type="match status" value="1"/>
</dbReference>
<dbReference type="AlphaFoldDB" id="A0A511MFX8"/>
<dbReference type="PANTHER" id="PTHR43842:SF2">
    <property type="entry name" value="PROPIONYL-COA CARBOXYLASE BETA CHAIN, MITOCHONDRIAL"/>
    <property type="match status" value="1"/>
</dbReference>
<dbReference type="GO" id="GO:0009317">
    <property type="term" value="C:acetyl-CoA carboxylase complex"/>
    <property type="evidence" value="ECO:0007669"/>
    <property type="project" value="TreeGrafter"/>
</dbReference>
<feature type="domain" description="CoA carboxyltransferase C-terminal" evidence="3">
    <location>
        <begin position="273"/>
        <end position="508"/>
    </location>
</feature>
<dbReference type="InterPro" id="IPR051047">
    <property type="entry name" value="AccD/PCCB"/>
</dbReference>
<proteinExistence type="inferred from homology"/>
<keyword evidence="4" id="KW-0808">Transferase</keyword>
<dbReference type="RefSeq" id="WP_147131528.1">
    <property type="nucleotide sequence ID" value="NZ_BJXA01000019.1"/>
</dbReference>
<dbReference type="PROSITE" id="PS50980">
    <property type="entry name" value="COA_CT_NTER"/>
    <property type="match status" value="1"/>
</dbReference>
<dbReference type="Gene3D" id="3.90.226.10">
    <property type="entry name" value="2-enoyl-CoA Hydratase, Chain A, domain 1"/>
    <property type="match status" value="2"/>
</dbReference>
<dbReference type="OrthoDB" id="9803706at2"/>
<comment type="caution">
    <text evidence="4">The sequence shown here is derived from an EMBL/GenBank/DDBJ whole genome shotgun (WGS) entry which is preliminary data.</text>
</comment>
<keyword evidence="5" id="KW-1185">Reference proteome</keyword>
<dbReference type="InterPro" id="IPR011762">
    <property type="entry name" value="COA_CT_N"/>
</dbReference>
<feature type="domain" description="CoA carboxyltransferase N-terminal" evidence="2">
    <location>
        <begin position="13"/>
        <end position="269"/>
    </location>
</feature>
<protein>
    <submittedName>
        <fullName evidence="4">Methylmalonyl-CoA carboxyltransferase</fullName>
    </submittedName>
</protein>
<dbReference type="InterPro" id="IPR029045">
    <property type="entry name" value="ClpP/crotonase-like_dom_sf"/>
</dbReference>
<dbReference type="GO" id="GO:0004658">
    <property type="term" value="F:propionyl-CoA carboxylase activity"/>
    <property type="evidence" value="ECO:0007669"/>
    <property type="project" value="TreeGrafter"/>
</dbReference>
<evidence type="ECO:0000259" key="2">
    <source>
        <dbReference type="PROSITE" id="PS50980"/>
    </source>
</evidence>
<dbReference type="GO" id="GO:0016740">
    <property type="term" value="F:transferase activity"/>
    <property type="evidence" value="ECO:0007669"/>
    <property type="project" value="UniProtKB-KW"/>
</dbReference>
<dbReference type="PROSITE" id="PS50989">
    <property type="entry name" value="COA_CT_CTER"/>
    <property type="match status" value="1"/>
</dbReference>
<sequence>MTILDDTPHGTGAADRLAELHEYRAQARQGPDPKATERQHAKGKLTAHERVELLLDAGSFQEIEPLRRHRATGFGLEDRRPFSDGVITGWGTVYGRPVFVYAHDFRIFGGALGEAHAAKIHKVMDLAIQAGAPLVSLNDGAGARIQEGVTALAGYGGIFRRNTQASGVIPQISVMLGPCAGGAAYSPALTDFVFMVRGISQMFITGPDVVQAVTGEQISQDGLGGSDVHGANSGVATFVYDDEQSCLEDVRYLLSLLPANNRELPPSAPVADPPDRRTEELIDLVPADSRVPYDIRHVIEQIVDDGEFFEVHTAWAPNIVCALTRLAGQVVGVVGNQPNAMVGALDIHASEKAARFVQFCDAFNIPIVTLVDVPGFLPGVDQEHGGIIRHGAKLLYAYCNATVPRVSLVLRKAYGGAYIVMDSRSIGTDLSLAWPTNEIAVMGAEGAANVIFRRQIAASDNPDATRARLVKEYKSELMHPYYAAERGLVDDVIDPSDTRIVLIRALAMLRTKHAPLPSRKHGNPPQ</sequence>
<evidence type="ECO:0000259" key="3">
    <source>
        <dbReference type="PROSITE" id="PS50989"/>
    </source>
</evidence>